<evidence type="ECO:0000313" key="1">
    <source>
        <dbReference type="EMBL" id="GAV54155.1"/>
    </source>
</evidence>
<protein>
    <submittedName>
        <fullName evidence="1">Uncharacterized protein</fullName>
    </submittedName>
</protein>
<reference evidence="1 2" key="1">
    <citation type="submission" date="2016-08" db="EMBL/GenBank/DDBJ databases">
        <title>Draft genome sequence of allopolyploid Zygosaccharomyces rouxii.</title>
        <authorList>
            <person name="Watanabe J."/>
            <person name="Uehara K."/>
            <person name="Mogi Y."/>
            <person name="Tsukioka Y."/>
        </authorList>
    </citation>
    <scope>NUCLEOTIDE SEQUENCE [LARGE SCALE GENOMIC DNA]</scope>
    <source>
        <strain evidence="1 2">NBRC 110957</strain>
    </source>
</reference>
<accession>A0A1Q3AEV8</accession>
<evidence type="ECO:0000313" key="2">
    <source>
        <dbReference type="Proteomes" id="UP000187013"/>
    </source>
</evidence>
<dbReference type="AlphaFoldDB" id="A0A1Q3AEV8"/>
<comment type="caution">
    <text evidence="1">The sequence shown here is derived from an EMBL/GenBank/DDBJ whole genome shotgun (WGS) entry which is preliminary data.</text>
</comment>
<dbReference type="EMBL" id="BDGX01000037">
    <property type="protein sequence ID" value="GAV54155.1"/>
    <property type="molecule type" value="Genomic_DNA"/>
</dbReference>
<organism evidence="1 2">
    <name type="scientific">Zygosaccharomyces rouxii</name>
    <dbReference type="NCBI Taxonomy" id="4956"/>
    <lineage>
        <taxon>Eukaryota</taxon>
        <taxon>Fungi</taxon>
        <taxon>Dikarya</taxon>
        <taxon>Ascomycota</taxon>
        <taxon>Saccharomycotina</taxon>
        <taxon>Saccharomycetes</taxon>
        <taxon>Saccharomycetales</taxon>
        <taxon>Saccharomycetaceae</taxon>
        <taxon>Zygosaccharomyces</taxon>
    </lineage>
</organism>
<dbReference type="Proteomes" id="UP000187013">
    <property type="component" value="Unassembled WGS sequence"/>
</dbReference>
<name>A0A1Q3AEV8_ZYGRO</name>
<proteinExistence type="predicted"/>
<gene>
    <name evidence="1" type="ORF">ZYGR_0AK06570</name>
</gene>
<sequence length="55" mass="6100">MTNTELPSIQHLLSSLEEPLRTPEYVLPALVLPNKPGGSAHLPVPPWFHHHSCPL</sequence>